<keyword evidence="3" id="KW-1185">Reference proteome</keyword>
<comment type="caution">
    <text evidence="2">The sequence shown here is derived from an EMBL/GenBank/DDBJ whole genome shotgun (WGS) entry which is preliminary data.</text>
</comment>
<dbReference type="PANTHER" id="PTHR33383">
    <property type="entry name" value="MEMBRANE PROTEIN INSERTION EFFICIENCY FACTOR-RELATED"/>
    <property type="match status" value="1"/>
</dbReference>
<sequence>MKKLALNLIRLYQNTLSRSIPPSCRFRPTCSQYTFEAIERFGIIRGVWLGIKRLARCHPLNKGGYDPVPDHL</sequence>
<evidence type="ECO:0000313" key="3">
    <source>
        <dbReference type="Proteomes" id="UP000235653"/>
    </source>
</evidence>
<evidence type="ECO:0000313" key="2">
    <source>
        <dbReference type="EMBL" id="PPD58824.1"/>
    </source>
</evidence>
<dbReference type="OrthoDB" id="9801753at2"/>
<dbReference type="InterPro" id="IPR002696">
    <property type="entry name" value="Membr_insert_effic_factor_YidD"/>
</dbReference>
<dbReference type="AlphaFoldDB" id="A0A2P5P959"/>
<dbReference type="EMBL" id="JQAN02000006">
    <property type="protein sequence ID" value="PPD58824.1"/>
    <property type="molecule type" value="Genomic_DNA"/>
</dbReference>
<dbReference type="RefSeq" id="WP_102330308.1">
    <property type="nucleotide sequence ID" value="NZ_CP058566.2"/>
</dbReference>
<comment type="subcellular location">
    <subcellularLocation>
        <location evidence="1">Cell membrane</location>
        <topology evidence="1">Peripheral membrane protein</topology>
        <orientation evidence="1">Cytoplasmic side</orientation>
    </subcellularLocation>
</comment>
<dbReference type="Pfam" id="PF01809">
    <property type="entry name" value="YidD"/>
    <property type="match status" value="1"/>
</dbReference>
<comment type="function">
    <text evidence="1">Could be involved in insertion of integral membrane proteins into the membrane.</text>
</comment>
<evidence type="ECO:0000256" key="1">
    <source>
        <dbReference type="HAMAP-Rule" id="MF_00386"/>
    </source>
</evidence>
<protein>
    <recommendedName>
        <fullName evidence="1">Putative membrane protein insertion efficiency factor</fullName>
    </recommendedName>
</protein>
<keyword evidence="1" id="KW-1003">Cell membrane</keyword>
<dbReference type="HAMAP" id="MF_00386">
    <property type="entry name" value="UPF0161_YidD"/>
    <property type="match status" value="1"/>
</dbReference>
<dbReference type="GO" id="GO:0005886">
    <property type="term" value="C:plasma membrane"/>
    <property type="evidence" value="ECO:0007669"/>
    <property type="project" value="UniProtKB-SubCell"/>
</dbReference>
<accession>A0A2P5P959</accession>
<dbReference type="SMART" id="SM01234">
    <property type="entry name" value="Haemolytic"/>
    <property type="match status" value="1"/>
</dbReference>
<organism evidence="2 3">
    <name type="scientific">Dehalogenimonas etheniformans</name>
    <dbReference type="NCBI Taxonomy" id="1536648"/>
    <lineage>
        <taxon>Bacteria</taxon>
        <taxon>Bacillati</taxon>
        <taxon>Chloroflexota</taxon>
        <taxon>Dehalococcoidia</taxon>
        <taxon>Dehalococcoidales</taxon>
        <taxon>Dehalococcoidaceae</taxon>
        <taxon>Dehalogenimonas</taxon>
    </lineage>
</organism>
<dbReference type="PANTHER" id="PTHR33383:SF1">
    <property type="entry name" value="MEMBRANE PROTEIN INSERTION EFFICIENCY FACTOR-RELATED"/>
    <property type="match status" value="1"/>
</dbReference>
<proteinExistence type="inferred from homology"/>
<dbReference type="NCBIfam" id="TIGR00278">
    <property type="entry name" value="membrane protein insertion efficiency factor YidD"/>
    <property type="match status" value="1"/>
</dbReference>
<keyword evidence="1" id="KW-0472">Membrane</keyword>
<gene>
    <name evidence="2" type="ORF">JP09_002840</name>
</gene>
<dbReference type="Proteomes" id="UP000235653">
    <property type="component" value="Unassembled WGS sequence"/>
</dbReference>
<reference evidence="2 3" key="1">
    <citation type="journal article" date="2017" name="ISME J.">
        <title>Grape pomace compost harbors organohalide-respiring Dehalogenimonas species with novel reductive dehalogenase genes.</title>
        <authorList>
            <person name="Yang Y."/>
            <person name="Higgins S.A."/>
            <person name="Yan J."/>
            <person name="Simsir B."/>
            <person name="Chourey K."/>
            <person name="Iyer R."/>
            <person name="Hettich R.L."/>
            <person name="Baldwin B."/>
            <person name="Ogles D.M."/>
            <person name="Loffler F.E."/>
        </authorList>
    </citation>
    <scope>NUCLEOTIDE SEQUENCE [LARGE SCALE GENOMIC DNA]</scope>
    <source>
        <strain evidence="2 3">GP</strain>
    </source>
</reference>
<comment type="similarity">
    <text evidence="1">Belongs to the UPF0161 family.</text>
</comment>
<name>A0A2P5P959_9CHLR</name>